<reference evidence="1 2" key="1">
    <citation type="submission" date="2019-12" db="EMBL/GenBank/DDBJ databases">
        <authorList>
            <person name="Alioto T."/>
            <person name="Alioto T."/>
            <person name="Gomez Garrido J."/>
        </authorList>
    </citation>
    <scope>NUCLEOTIDE SEQUENCE [LARGE SCALE GENOMIC DNA]</scope>
</reference>
<organism evidence="1 2">
    <name type="scientific">Olea europaea subsp. europaea</name>
    <dbReference type="NCBI Taxonomy" id="158383"/>
    <lineage>
        <taxon>Eukaryota</taxon>
        <taxon>Viridiplantae</taxon>
        <taxon>Streptophyta</taxon>
        <taxon>Embryophyta</taxon>
        <taxon>Tracheophyta</taxon>
        <taxon>Spermatophyta</taxon>
        <taxon>Magnoliopsida</taxon>
        <taxon>eudicotyledons</taxon>
        <taxon>Gunneridae</taxon>
        <taxon>Pentapetalae</taxon>
        <taxon>asterids</taxon>
        <taxon>lamiids</taxon>
        <taxon>Lamiales</taxon>
        <taxon>Oleaceae</taxon>
        <taxon>Oleeae</taxon>
        <taxon>Olea</taxon>
    </lineage>
</organism>
<name>A0A8S0SXM5_OLEEU</name>
<accession>A0A8S0SXM5</accession>
<keyword evidence="2" id="KW-1185">Reference proteome</keyword>
<protein>
    <submittedName>
        <fullName evidence="1">S-adenosylmethionine synthase 1</fullName>
    </submittedName>
</protein>
<comment type="caution">
    <text evidence="1">The sequence shown here is derived from an EMBL/GenBank/DDBJ whole genome shotgun (WGS) entry which is preliminary data.</text>
</comment>
<dbReference type="EMBL" id="CACTIH010005554">
    <property type="protein sequence ID" value="CAA2997401.1"/>
    <property type="molecule type" value="Genomic_DNA"/>
</dbReference>
<sequence length="51" mass="5857">MEQGNCGNGCYISGPEKGRQLQYQKNARYCRFGRDNPDFTWENIKALKAAK</sequence>
<dbReference type="Gramene" id="OE9A105661T1">
    <property type="protein sequence ID" value="OE9A105661C1"/>
    <property type="gene ID" value="OE9A105661"/>
</dbReference>
<dbReference type="Proteomes" id="UP000594638">
    <property type="component" value="Unassembled WGS sequence"/>
</dbReference>
<evidence type="ECO:0000313" key="2">
    <source>
        <dbReference type="Proteomes" id="UP000594638"/>
    </source>
</evidence>
<dbReference type="AlphaFoldDB" id="A0A8S0SXM5"/>
<evidence type="ECO:0000313" key="1">
    <source>
        <dbReference type="EMBL" id="CAA2997401.1"/>
    </source>
</evidence>
<proteinExistence type="predicted"/>
<gene>
    <name evidence="1" type="ORF">OLEA9_A105661</name>
</gene>